<protein>
    <recommendedName>
        <fullName evidence="7">L-carnitine dehydrogenase</fullName>
        <shortName evidence="7">CDH</shortName>
        <shortName evidence="7">L-CDH</shortName>
        <ecNumber evidence="7">1.1.1.108</ecNumber>
    </recommendedName>
</protein>
<comment type="function">
    <text evidence="7">Catalyzes the NAD(+)-dependent oxidation of L-carnitine to 3-dehydrocarnitine.</text>
</comment>
<organism evidence="10 11">
    <name type="scientific">Candidatus Doriopsillibacter californiensis</name>
    <dbReference type="NCBI Taxonomy" id="2970740"/>
    <lineage>
        <taxon>Bacteria</taxon>
        <taxon>Pseudomonadati</taxon>
        <taxon>Pseudomonadota</taxon>
        <taxon>Gammaproteobacteria</taxon>
        <taxon>Candidatus Tethybacterales</taxon>
        <taxon>Candidatus Persebacteraceae</taxon>
        <taxon>Candidatus Doriopsillibacter</taxon>
    </lineage>
</organism>
<evidence type="ECO:0000313" key="10">
    <source>
        <dbReference type="EMBL" id="MDM5147370.1"/>
    </source>
</evidence>
<evidence type="ECO:0000256" key="4">
    <source>
        <dbReference type="ARBA" id="ARBA00022490"/>
    </source>
</evidence>
<reference evidence="10" key="1">
    <citation type="submission" date="2022-08" db="EMBL/GenBank/DDBJ databases">
        <authorList>
            <person name="Dzunkova M."/>
            <person name="La Clair J."/>
            <person name="Tyml T."/>
            <person name="Doud D."/>
            <person name="Schulz F."/>
            <person name="Piquer S."/>
            <person name="Porcel Sanchis D."/>
            <person name="Osborn A."/>
            <person name="Robinson D."/>
            <person name="Louie K.B."/>
            <person name="Bowen B.P."/>
            <person name="Bowers R."/>
            <person name="Lee J."/>
            <person name="Arnau Llombart V."/>
            <person name="Diaz Villanueva W."/>
            <person name="Gosliner T."/>
            <person name="Northen T."/>
            <person name="Cheng J.-F."/>
            <person name="Burkart M.D."/>
            <person name="Woyke T."/>
        </authorList>
    </citation>
    <scope>NUCLEOTIDE SEQUENCE</scope>
    <source>
        <strain evidence="10">Df01</strain>
    </source>
</reference>
<evidence type="ECO:0000256" key="3">
    <source>
        <dbReference type="ARBA" id="ARBA00011738"/>
    </source>
</evidence>
<sequence length="481" mass="53290">MMERVALIGGGVIGGGWAARLLLNGVSVCLYDPAPKASQHMHDVLQNAERAYAKLGIAIVPATFSVATSVAEAVADAKWIIESAPENIKTKRKIYAEIEDTAPETAVIASSTSGLRPSDLQADMQRPERLLVAHPFNPVYLLPLVEVVNGARTAPAVIDRAMAFYSALGMYPLRVKKEIDAFIADRLLEAVWREGLWLVHDDVATTQDIDDAIRYGFGLRWAQMGLFETYRLAGGEAGMRHFLQQFGPSLRWPWTKLMDVPPLDEVLIEKIVAQSDAQSGEYSIRDLERRRDDNLIAILQALKANQWGAGKTLAAWEKQRRQKLDDNSTEPLLTLSRRVPAHWADMNGHMNESRYLECFSDATEALMRHIGADDDYIASGYSYFTAETHLCHLQETVIDECIVVHTQVLGAADKKLHLFHQLKDENGNTLATGEHFLIHVNLQTRRACPPLPSVRAAADLLAQAHAALPNPPDIGRAIKSI</sequence>
<feature type="domain" description="3-hydroxyacyl-CoA dehydrogenase NAD binding" evidence="9">
    <location>
        <begin position="5"/>
        <end position="177"/>
    </location>
</feature>
<keyword evidence="5 7" id="KW-0560">Oxidoreductase</keyword>
<evidence type="ECO:0000313" key="11">
    <source>
        <dbReference type="Proteomes" id="UP001168167"/>
    </source>
</evidence>
<comment type="pathway">
    <text evidence="2 7">Amine and polyamine metabolism; carnitine metabolism.</text>
</comment>
<dbReference type="GO" id="GO:0047728">
    <property type="term" value="F:carnitine 3-dehydrogenase activity"/>
    <property type="evidence" value="ECO:0007669"/>
    <property type="project" value="UniProtKB-EC"/>
</dbReference>
<dbReference type="InterPro" id="IPR029069">
    <property type="entry name" value="HotDog_dom_sf"/>
</dbReference>
<comment type="subcellular location">
    <subcellularLocation>
        <location evidence="1 7">Cytoplasm</location>
    </subcellularLocation>
</comment>
<dbReference type="Gene3D" id="1.10.1040.10">
    <property type="entry name" value="N-(1-d-carboxylethyl)-l-norvaline Dehydrogenase, domain 2"/>
    <property type="match status" value="1"/>
</dbReference>
<evidence type="ECO:0000259" key="8">
    <source>
        <dbReference type="Pfam" id="PF00725"/>
    </source>
</evidence>
<dbReference type="InterPro" id="IPR008927">
    <property type="entry name" value="6-PGluconate_DH-like_C_sf"/>
</dbReference>
<feature type="binding site" evidence="7">
    <location>
        <begin position="9"/>
        <end position="14"/>
    </location>
    <ligand>
        <name>NAD(+)</name>
        <dbReference type="ChEBI" id="CHEBI:57540"/>
    </ligand>
</feature>
<comment type="similarity">
    <text evidence="7">Belongs to the 3-hydroxyacyl-CoA dehydrogenase family. L-carnitine dehydrogenase subfamily.</text>
</comment>
<dbReference type="Pfam" id="PF00725">
    <property type="entry name" value="3HCDH"/>
    <property type="match status" value="1"/>
</dbReference>
<dbReference type="EMBL" id="JANQAO010000002">
    <property type="protein sequence ID" value="MDM5147370.1"/>
    <property type="molecule type" value="Genomic_DNA"/>
</dbReference>
<keyword evidence="6 7" id="KW-0520">NAD</keyword>
<dbReference type="Pfam" id="PF02737">
    <property type="entry name" value="3HCDH_N"/>
    <property type="match status" value="1"/>
</dbReference>
<comment type="subunit">
    <text evidence="3 7">Homodimer.</text>
</comment>
<dbReference type="SUPFAM" id="SSF51735">
    <property type="entry name" value="NAD(P)-binding Rossmann-fold domains"/>
    <property type="match status" value="1"/>
</dbReference>
<dbReference type="Proteomes" id="UP001168167">
    <property type="component" value="Unassembled WGS sequence"/>
</dbReference>
<dbReference type="SUPFAM" id="SSF48179">
    <property type="entry name" value="6-phosphogluconate dehydrogenase C-terminal domain-like"/>
    <property type="match status" value="1"/>
</dbReference>
<evidence type="ECO:0000256" key="6">
    <source>
        <dbReference type="ARBA" id="ARBA00023027"/>
    </source>
</evidence>
<evidence type="ECO:0000256" key="2">
    <source>
        <dbReference type="ARBA" id="ARBA00004855"/>
    </source>
</evidence>
<dbReference type="InterPro" id="IPR013328">
    <property type="entry name" value="6PGD_dom2"/>
</dbReference>
<name>A0ABT7QL95_9GAMM</name>
<dbReference type="CDD" id="cd00586">
    <property type="entry name" value="4HBT"/>
    <property type="match status" value="1"/>
</dbReference>
<proteinExistence type="inferred from homology"/>
<accession>A0ABT7QL95</accession>
<evidence type="ECO:0000256" key="1">
    <source>
        <dbReference type="ARBA" id="ARBA00004496"/>
    </source>
</evidence>
<dbReference type="HAMAP" id="MF_02129">
    <property type="entry name" value="L_carnitine_dehydrog"/>
    <property type="match status" value="1"/>
</dbReference>
<comment type="caution">
    <text evidence="10">The sequence shown here is derived from an EMBL/GenBank/DDBJ whole genome shotgun (WGS) entry which is preliminary data.</text>
</comment>
<dbReference type="PANTHER" id="PTHR48075">
    <property type="entry name" value="3-HYDROXYACYL-COA DEHYDROGENASE FAMILY PROTEIN"/>
    <property type="match status" value="1"/>
</dbReference>
<keyword evidence="11" id="KW-1185">Reference proteome</keyword>
<reference evidence="10" key="2">
    <citation type="journal article" date="2023" name="Microbiome">
        <title>Synthase-selected sorting approach identifies a beta-lactone synthase in a nudibranch symbiotic bacterium.</title>
        <authorList>
            <person name="Dzunkova M."/>
            <person name="La Clair J.J."/>
            <person name="Tyml T."/>
            <person name="Doud D."/>
            <person name="Schulz F."/>
            <person name="Piquer-Esteban S."/>
            <person name="Porcel Sanchis D."/>
            <person name="Osborn A."/>
            <person name="Robinson D."/>
            <person name="Louie K.B."/>
            <person name="Bowen B.P."/>
            <person name="Bowers R.M."/>
            <person name="Lee J."/>
            <person name="Arnau V."/>
            <person name="Diaz-Villanueva W."/>
            <person name="Stepanauskas R."/>
            <person name="Gosliner T."/>
            <person name="Date S.V."/>
            <person name="Northen T.R."/>
            <person name="Cheng J.F."/>
            <person name="Burkart M.D."/>
            <person name="Woyke T."/>
        </authorList>
    </citation>
    <scope>NUCLEOTIDE SEQUENCE</scope>
    <source>
        <strain evidence="10">Df01</strain>
    </source>
</reference>
<dbReference type="InterPro" id="IPR006108">
    <property type="entry name" value="3HC_DH_C"/>
</dbReference>
<comment type="catalytic activity">
    <reaction evidence="7">
        <text>carnitine + NAD(+) = 3-dehydrocarnitine + NADH + H(+)</text>
        <dbReference type="Rhea" id="RHEA:19265"/>
        <dbReference type="ChEBI" id="CHEBI:15378"/>
        <dbReference type="ChEBI" id="CHEBI:17126"/>
        <dbReference type="ChEBI" id="CHEBI:57540"/>
        <dbReference type="ChEBI" id="CHEBI:57885"/>
        <dbReference type="ChEBI" id="CHEBI:57945"/>
        <dbReference type="EC" id="1.1.1.108"/>
    </reaction>
</comment>
<dbReference type="Gene3D" id="3.40.50.720">
    <property type="entry name" value="NAD(P)-binding Rossmann-like Domain"/>
    <property type="match status" value="1"/>
</dbReference>
<keyword evidence="4 7" id="KW-0963">Cytoplasm</keyword>
<evidence type="ECO:0000256" key="7">
    <source>
        <dbReference type="HAMAP-Rule" id="MF_02129"/>
    </source>
</evidence>
<dbReference type="Pfam" id="PF13279">
    <property type="entry name" value="4HBT_2"/>
    <property type="match status" value="1"/>
</dbReference>
<dbReference type="PANTHER" id="PTHR48075:SF5">
    <property type="entry name" value="3-HYDROXYBUTYRYL-COA DEHYDROGENASE"/>
    <property type="match status" value="1"/>
</dbReference>
<feature type="domain" description="3-hydroxyacyl-CoA dehydrogenase C-terminal" evidence="8">
    <location>
        <begin position="182"/>
        <end position="249"/>
    </location>
</feature>
<dbReference type="InterPro" id="IPR006176">
    <property type="entry name" value="3-OHacyl-CoA_DH_NAD-bd"/>
</dbReference>
<gene>
    <name evidence="10" type="ORF">NQX30_03150</name>
</gene>
<dbReference type="SUPFAM" id="SSF54637">
    <property type="entry name" value="Thioesterase/thiol ester dehydrase-isomerase"/>
    <property type="match status" value="1"/>
</dbReference>
<dbReference type="Gene3D" id="3.10.129.10">
    <property type="entry name" value="Hotdog Thioesterase"/>
    <property type="match status" value="1"/>
</dbReference>
<evidence type="ECO:0000259" key="9">
    <source>
        <dbReference type="Pfam" id="PF02737"/>
    </source>
</evidence>
<dbReference type="EC" id="1.1.1.108" evidence="7"/>
<dbReference type="NCBIfam" id="NF005716">
    <property type="entry name" value="PRK07531.1"/>
    <property type="match status" value="1"/>
</dbReference>
<evidence type="ECO:0000256" key="5">
    <source>
        <dbReference type="ARBA" id="ARBA00023002"/>
    </source>
</evidence>
<dbReference type="InterPro" id="IPR036291">
    <property type="entry name" value="NAD(P)-bd_dom_sf"/>
</dbReference>
<dbReference type="InterPro" id="IPR026578">
    <property type="entry name" value="L-carnitine_dehydrogenase"/>
</dbReference>